<keyword evidence="2" id="KW-1185">Reference proteome</keyword>
<reference evidence="1 2" key="1">
    <citation type="submission" date="2021-06" db="EMBL/GenBank/DDBJ databases">
        <title>Caerostris extrusa draft genome.</title>
        <authorList>
            <person name="Kono N."/>
            <person name="Arakawa K."/>
        </authorList>
    </citation>
    <scope>NUCLEOTIDE SEQUENCE [LARGE SCALE GENOMIC DNA]</scope>
</reference>
<sequence length="125" mass="13795">MEVDVAKLDKLITAFLLRFSLNTENIQQISGIFDQRESVATVNSSTFASKILTGDVMGWALKGEPSTWLSVFVKISTIGGQKEVICLNAPLQKISLVQEQKVPFMPFRPGTNSRPSAAILLIRKE</sequence>
<dbReference type="AlphaFoldDB" id="A0AAV4T1N8"/>
<evidence type="ECO:0000313" key="2">
    <source>
        <dbReference type="Proteomes" id="UP001054945"/>
    </source>
</evidence>
<dbReference type="EMBL" id="BPLR01010219">
    <property type="protein sequence ID" value="GIY37803.1"/>
    <property type="molecule type" value="Genomic_DNA"/>
</dbReference>
<accession>A0AAV4T1N8</accession>
<protein>
    <recommendedName>
        <fullName evidence="3">LAGLIDADG homing endonuclease</fullName>
    </recommendedName>
</protein>
<dbReference type="Proteomes" id="UP001054945">
    <property type="component" value="Unassembled WGS sequence"/>
</dbReference>
<comment type="caution">
    <text evidence="1">The sequence shown here is derived from an EMBL/GenBank/DDBJ whole genome shotgun (WGS) entry which is preliminary data.</text>
</comment>
<evidence type="ECO:0000313" key="1">
    <source>
        <dbReference type="EMBL" id="GIY37803.1"/>
    </source>
</evidence>
<organism evidence="1 2">
    <name type="scientific">Caerostris extrusa</name>
    <name type="common">Bark spider</name>
    <name type="synonym">Caerostris bankana</name>
    <dbReference type="NCBI Taxonomy" id="172846"/>
    <lineage>
        <taxon>Eukaryota</taxon>
        <taxon>Metazoa</taxon>
        <taxon>Ecdysozoa</taxon>
        <taxon>Arthropoda</taxon>
        <taxon>Chelicerata</taxon>
        <taxon>Arachnida</taxon>
        <taxon>Araneae</taxon>
        <taxon>Araneomorphae</taxon>
        <taxon>Entelegynae</taxon>
        <taxon>Araneoidea</taxon>
        <taxon>Araneidae</taxon>
        <taxon>Caerostris</taxon>
    </lineage>
</organism>
<proteinExistence type="predicted"/>
<name>A0AAV4T1N8_CAEEX</name>
<gene>
    <name evidence="1" type="ORF">CEXT_491301</name>
</gene>
<evidence type="ECO:0008006" key="3">
    <source>
        <dbReference type="Google" id="ProtNLM"/>
    </source>
</evidence>